<keyword evidence="4" id="KW-0378">Hydrolase</keyword>
<dbReference type="InterPro" id="IPR051202">
    <property type="entry name" value="Peptidase_C40"/>
</dbReference>
<dbReference type="GO" id="GO:0006508">
    <property type="term" value="P:proteolysis"/>
    <property type="evidence" value="ECO:0007669"/>
    <property type="project" value="UniProtKB-KW"/>
</dbReference>
<evidence type="ECO:0000256" key="7">
    <source>
        <dbReference type="SAM" id="SignalP"/>
    </source>
</evidence>
<dbReference type="PROSITE" id="PS51935">
    <property type="entry name" value="NLPC_P60"/>
    <property type="match status" value="1"/>
</dbReference>
<reference evidence="10 11" key="2">
    <citation type="submission" date="2008-10" db="EMBL/GenBank/DDBJ databases">
        <title>Draft genome sequence of Clostridium hiranonis (DSM 13275).</title>
        <authorList>
            <person name="Sudarsanam P."/>
            <person name="Ley R."/>
            <person name="Guruge J."/>
            <person name="Turnbaugh P.J."/>
            <person name="Mahowald M."/>
            <person name="Liep D."/>
            <person name="Gordon J."/>
        </authorList>
    </citation>
    <scope>NUCLEOTIDE SEQUENCE [LARGE SCALE GENOMIC DNA]</scope>
    <source>
        <strain evidence="10 11">DSM 13275</strain>
    </source>
</reference>
<feature type="repeat" description="Cell wall-binding" evidence="6">
    <location>
        <begin position="94"/>
        <end position="113"/>
    </location>
</feature>
<dbReference type="InterPro" id="IPR003646">
    <property type="entry name" value="SH3-like_bac-type"/>
</dbReference>
<organism evidence="10 11">
    <name type="scientific">Peptacetobacter hiranonis (strain DSM 13275 / JCM 10541 / KCTC 15199 / TO-931)</name>
    <name type="common">Clostridium hiranonis</name>
    <dbReference type="NCBI Taxonomy" id="500633"/>
    <lineage>
        <taxon>Bacteria</taxon>
        <taxon>Bacillati</taxon>
        <taxon>Bacillota</taxon>
        <taxon>Clostridia</taxon>
        <taxon>Peptostreptococcales</taxon>
        <taxon>Peptostreptococcaceae</taxon>
        <taxon>Peptacetobacter</taxon>
    </lineage>
</organism>
<comment type="caution">
    <text evidence="10">The sequence shown here is derived from an EMBL/GenBank/DDBJ whole genome shotgun (WGS) entry which is preliminary data.</text>
</comment>
<dbReference type="PANTHER" id="PTHR47053">
    <property type="entry name" value="MUREIN DD-ENDOPEPTIDASE MEPH-RELATED"/>
    <property type="match status" value="1"/>
</dbReference>
<dbReference type="Pfam" id="PF19127">
    <property type="entry name" value="Choline_bind_3"/>
    <property type="match status" value="1"/>
</dbReference>
<evidence type="ECO:0000256" key="4">
    <source>
        <dbReference type="ARBA" id="ARBA00022801"/>
    </source>
</evidence>
<dbReference type="SMART" id="SM00287">
    <property type="entry name" value="SH3b"/>
    <property type="match status" value="1"/>
</dbReference>
<feature type="chain" id="PRO_5039199986" evidence="7">
    <location>
        <begin position="29"/>
        <end position="322"/>
    </location>
</feature>
<evidence type="ECO:0000259" key="9">
    <source>
        <dbReference type="PROSITE" id="PS51935"/>
    </source>
</evidence>
<dbReference type="InterPro" id="IPR000064">
    <property type="entry name" value="NLP_P60_dom"/>
</dbReference>
<proteinExistence type="inferred from homology"/>
<dbReference type="Gene3D" id="2.10.270.10">
    <property type="entry name" value="Cholin Binding"/>
    <property type="match status" value="1"/>
</dbReference>
<evidence type="ECO:0000313" key="11">
    <source>
        <dbReference type="Proteomes" id="UP000003178"/>
    </source>
</evidence>
<dbReference type="SUPFAM" id="SSF50044">
    <property type="entry name" value="SH3-domain"/>
    <property type="match status" value="1"/>
</dbReference>
<dbReference type="Pfam" id="PF08239">
    <property type="entry name" value="SH3_3"/>
    <property type="match status" value="1"/>
</dbReference>
<dbReference type="SUPFAM" id="SSF54001">
    <property type="entry name" value="Cysteine proteinases"/>
    <property type="match status" value="1"/>
</dbReference>
<keyword evidence="7" id="KW-0732">Signal</keyword>
<feature type="domain" description="SH3b" evidence="8">
    <location>
        <begin position="137"/>
        <end position="201"/>
    </location>
</feature>
<comment type="similarity">
    <text evidence="1">Belongs to the peptidase C40 family.</text>
</comment>
<dbReference type="GO" id="GO:0008234">
    <property type="term" value="F:cysteine-type peptidase activity"/>
    <property type="evidence" value="ECO:0007669"/>
    <property type="project" value="UniProtKB-KW"/>
</dbReference>
<evidence type="ECO:0000256" key="6">
    <source>
        <dbReference type="PROSITE-ProRule" id="PRU00591"/>
    </source>
</evidence>
<dbReference type="MEROPS" id="C40.007"/>
<dbReference type="Gene3D" id="2.30.30.40">
    <property type="entry name" value="SH3 Domains"/>
    <property type="match status" value="1"/>
</dbReference>
<dbReference type="Pfam" id="PF01473">
    <property type="entry name" value="Choline_bind_1"/>
    <property type="match status" value="2"/>
</dbReference>
<protein>
    <submittedName>
        <fullName evidence="10">NlpC/P60 family protein</fullName>
    </submittedName>
</protein>
<dbReference type="RefSeq" id="WP_006439896.1">
    <property type="nucleotide sequence ID" value="NZ_DS995356.1"/>
</dbReference>
<keyword evidence="2" id="KW-0645">Protease</keyword>
<feature type="domain" description="NlpC/P60" evidence="9">
    <location>
        <begin position="204"/>
        <end position="322"/>
    </location>
</feature>
<dbReference type="InterPro" id="IPR036028">
    <property type="entry name" value="SH3-like_dom_sf"/>
</dbReference>
<dbReference type="PANTHER" id="PTHR47053:SF1">
    <property type="entry name" value="MUREIN DD-ENDOPEPTIDASE MEPH-RELATED"/>
    <property type="match status" value="1"/>
</dbReference>
<evidence type="ECO:0000256" key="3">
    <source>
        <dbReference type="ARBA" id="ARBA00022737"/>
    </source>
</evidence>
<dbReference type="EMBL" id="ABWP01000044">
    <property type="protein sequence ID" value="EEA85381.1"/>
    <property type="molecule type" value="Genomic_DNA"/>
</dbReference>
<dbReference type="InterPro" id="IPR038765">
    <property type="entry name" value="Papain-like_cys_pep_sf"/>
</dbReference>
<evidence type="ECO:0000313" key="10">
    <source>
        <dbReference type="EMBL" id="EEA85381.1"/>
    </source>
</evidence>
<dbReference type="Gene3D" id="3.90.1720.10">
    <property type="entry name" value="endopeptidase domain like (from Nostoc punctiforme)"/>
    <property type="match status" value="1"/>
</dbReference>
<dbReference type="PROSITE" id="PS51170">
    <property type="entry name" value="CW"/>
    <property type="match status" value="1"/>
</dbReference>
<name>B6FYM5_PEPHT</name>
<dbReference type="SUPFAM" id="SSF69360">
    <property type="entry name" value="Cell wall binding repeat"/>
    <property type="match status" value="1"/>
</dbReference>
<accession>B6FYM5</accession>
<dbReference type="eggNOG" id="COG0791">
    <property type="taxonomic scope" value="Bacteria"/>
</dbReference>
<dbReference type="InterPro" id="IPR018337">
    <property type="entry name" value="Cell_wall/Cho-bd_repeat"/>
</dbReference>
<dbReference type="PROSITE" id="PS51781">
    <property type="entry name" value="SH3B"/>
    <property type="match status" value="1"/>
</dbReference>
<keyword evidence="5" id="KW-0788">Thiol protease</keyword>
<dbReference type="AlphaFoldDB" id="B6FYM5"/>
<evidence type="ECO:0000256" key="2">
    <source>
        <dbReference type="ARBA" id="ARBA00022670"/>
    </source>
</evidence>
<evidence type="ECO:0000256" key="1">
    <source>
        <dbReference type="ARBA" id="ARBA00007074"/>
    </source>
</evidence>
<reference evidence="10 11" key="1">
    <citation type="submission" date="2008-09" db="EMBL/GenBank/DDBJ databases">
        <authorList>
            <person name="Fulton L."/>
            <person name="Clifton S."/>
            <person name="Fulton B."/>
            <person name="Xu J."/>
            <person name="Minx P."/>
            <person name="Pepin K.H."/>
            <person name="Johnson M."/>
            <person name="Thiruvilangam P."/>
            <person name="Bhonagiri V."/>
            <person name="Nash W.E."/>
            <person name="Mardis E.R."/>
            <person name="Wilson R.K."/>
        </authorList>
    </citation>
    <scope>NUCLEOTIDE SEQUENCE [LARGE SCALE GENOMIC DNA]</scope>
    <source>
        <strain evidence="10 11">DSM 13275</strain>
    </source>
</reference>
<dbReference type="Proteomes" id="UP000003178">
    <property type="component" value="Unassembled WGS sequence"/>
</dbReference>
<evidence type="ECO:0000259" key="8">
    <source>
        <dbReference type="PROSITE" id="PS51781"/>
    </source>
</evidence>
<gene>
    <name evidence="10" type="ORF">CLOHIR_00978</name>
</gene>
<feature type="signal peptide" evidence="7">
    <location>
        <begin position="1"/>
        <end position="28"/>
    </location>
</feature>
<keyword evidence="11" id="KW-1185">Reference proteome</keyword>
<dbReference type="Pfam" id="PF00877">
    <property type="entry name" value="NLPC_P60"/>
    <property type="match status" value="1"/>
</dbReference>
<dbReference type="HOGENOM" id="CLU_862504_0_0_9"/>
<sequence length="322" mass="35607">MTKIFKNKFLAKIMAAVMISGAIMVTDASVEAGAEELENIQTVSTTDVARTAAKNGFVQENGKTYYYKDGVKQRGWLKIGDETYYLTNDNSLAQRMWRTIDGKDYYFNAKGVMVKNTFRDVRGTIYRFDANGVKSKNKCGKVVDCDFLNVRDKASTKGKVVEKIYAGKFVEILKTSGSWYQVKTESGKVGWVSSNYVTIPGETSTKAEAALKVAKAQLGKPYKWGATGPSSFDCSGLTYYAYKNGAKVSIPRTSREQSKYGKKVSKSELKPGDLVFFGKGSSVNHVGMYIGNDQYIHSPQTGDVVKISKLSARKMIVARRVV</sequence>
<evidence type="ECO:0000256" key="5">
    <source>
        <dbReference type="ARBA" id="ARBA00022807"/>
    </source>
</evidence>
<keyword evidence="3" id="KW-0677">Repeat</keyword>